<dbReference type="Gene3D" id="3.40.366.10">
    <property type="entry name" value="Malonyl-Coenzyme A Acyl Carrier Protein, domain 2"/>
    <property type="match status" value="3"/>
</dbReference>
<dbReference type="PROSITE" id="PS50075">
    <property type="entry name" value="CARRIER"/>
    <property type="match status" value="3"/>
</dbReference>
<dbReference type="PROSITE" id="PS00012">
    <property type="entry name" value="PHOSPHOPANTETHEINE"/>
    <property type="match status" value="3"/>
</dbReference>
<feature type="non-terminal residue" evidence="13">
    <location>
        <position position="1"/>
    </location>
</feature>
<evidence type="ECO:0000256" key="1">
    <source>
        <dbReference type="ARBA" id="ARBA00004792"/>
    </source>
</evidence>
<dbReference type="InterPro" id="IPR049900">
    <property type="entry name" value="PKS_mFAS_DH"/>
</dbReference>
<dbReference type="CDD" id="cd00833">
    <property type="entry name" value="PKS"/>
    <property type="match status" value="2"/>
</dbReference>
<feature type="region of interest" description="Disordered" evidence="9">
    <location>
        <begin position="3029"/>
        <end position="3092"/>
    </location>
</feature>
<dbReference type="SUPFAM" id="SSF47336">
    <property type="entry name" value="ACP-like"/>
    <property type="match status" value="3"/>
</dbReference>
<keyword evidence="2" id="KW-0596">Phosphopantetheine</keyword>
<feature type="domain" description="Carrier" evidence="10">
    <location>
        <begin position="2888"/>
        <end position="2963"/>
    </location>
</feature>
<evidence type="ECO:0000256" key="5">
    <source>
        <dbReference type="ARBA" id="ARBA00023194"/>
    </source>
</evidence>
<dbReference type="Pfam" id="PF00698">
    <property type="entry name" value="Acyl_transf_1"/>
    <property type="match status" value="3"/>
</dbReference>
<dbReference type="SUPFAM" id="SSF53901">
    <property type="entry name" value="Thiolase-like"/>
    <property type="match status" value="2"/>
</dbReference>
<dbReference type="InterPro" id="IPR001227">
    <property type="entry name" value="Ac_transferase_dom_sf"/>
</dbReference>
<feature type="region of interest" description="N-terminal hotdog fold" evidence="8">
    <location>
        <begin position="2119"/>
        <end position="2241"/>
    </location>
</feature>
<keyword evidence="5" id="KW-0045">Antibiotic biosynthesis</keyword>
<dbReference type="Pfam" id="PF02801">
    <property type="entry name" value="Ketoacyl-synt_C"/>
    <property type="match status" value="2"/>
</dbReference>
<dbReference type="PROSITE" id="PS00606">
    <property type="entry name" value="KS3_1"/>
    <property type="match status" value="2"/>
</dbReference>
<evidence type="ECO:0000256" key="4">
    <source>
        <dbReference type="ARBA" id="ARBA00022679"/>
    </source>
</evidence>
<feature type="active site" description="Proton acceptor; for dehydratase activity" evidence="8">
    <location>
        <position position="4041"/>
    </location>
</feature>
<evidence type="ECO:0000313" key="13">
    <source>
        <dbReference type="EMBL" id="MFG6295861.1"/>
    </source>
</evidence>
<dbReference type="InterPro" id="IPR036736">
    <property type="entry name" value="ACP-like_sf"/>
</dbReference>
<evidence type="ECO:0000259" key="12">
    <source>
        <dbReference type="PROSITE" id="PS52019"/>
    </source>
</evidence>
<dbReference type="SMART" id="SM00822">
    <property type="entry name" value="PKS_KR"/>
    <property type="match status" value="3"/>
</dbReference>
<dbReference type="InterPro" id="IPR009081">
    <property type="entry name" value="PP-bd_ACP"/>
</dbReference>
<evidence type="ECO:0000313" key="14">
    <source>
        <dbReference type="Proteomes" id="UP001605990"/>
    </source>
</evidence>
<dbReference type="SMART" id="SM00826">
    <property type="entry name" value="PKS_DH"/>
    <property type="match status" value="3"/>
</dbReference>
<evidence type="ECO:0000259" key="10">
    <source>
        <dbReference type="PROSITE" id="PS50075"/>
    </source>
</evidence>
<dbReference type="SMART" id="SM01294">
    <property type="entry name" value="PKS_PP_betabranch"/>
    <property type="match status" value="3"/>
</dbReference>
<feature type="region of interest" description="Disordered" evidence="9">
    <location>
        <begin position="4507"/>
        <end position="4535"/>
    </location>
</feature>
<dbReference type="Pfam" id="PF00550">
    <property type="entry name" value="PP-binding"/>
    <property type="match status" value="3"/>
</dbReference>
<dbReference type="SMART" id="SM00825">
    <property type="entry name" value="PKS_KS"/>
    <property type="match status" value="2"/>
</dbReference>
<feature type="region of interest" description="C-terminal hotdog fold" evidence="8">
    <location>
        <begin position="2255"/>
        <end position="2399"/>
    </location>
</feature>
<dbReference type="Gene3D" id="3.30.70.3290">
    <property type="match status" value="2"/>
</dbReference>
<dbReference type="InterPro" id="IPR057326">
    <property type="entry name" value="KR_dom"/>
</dbReference>
<dbReference type="SMART" id="SM00827">
    <property type="entry name" value="PKS_AT"/>
    <property type="match status" value="3"/>
</dbReference>
<dbReference type="Gene3D" id="3.10.129.110">
    <property type="entry name" value="Polyketide synthase dehydratase"/>
    <property type="match status" value="3"/>
</dbReference>
<sequence>SQRLGMGRELYARFPVFAETFDAVCAGLDEHLERPLREVMWGEDGSVLDGTAYAQAGLFAVEVALFRLLTSWGVRPEFVAGHSIGEVAAAHVAGVFSLADACALVAARGRLMQALPAGGSMVAVEATEAEVLERLEAVAGASIAAVNGPASVVVSGVEDAVEAVAEAFREQGRRVSRLRVSHAFHSPLMEPMLDEFREVVAGLSFGEPRVPVVSNVTGRVAEAGELADPGYWVRHVREAVRFDDGVRALVEQGVSRFVELGPDGVLCGMARERAGEDAILVPLLRKDRDEEGTALAALGRLHVTGVTVDWAAVLDGTGARAVDLPTYAFQRRRYWPETTAVTVADPKSAGVDAAEHPLLGAVVTLPDSGGVVLTGRLSVEAQPWLADHVVLGRILLPGTGLVEMALAAGEAAGCATVEELTLAAPLVLPESGGLQVRVVVGPHTDARRTVAVYSRPENAGDAQWTAHASGFLTETAAAAAAEWGEWPPTGAEVLPVEAAYEVFSERGYGYGPVFRGLRAAWRRGEELFAEVALPEEASGEAGRFGLHPALLDAAMHAGILNDTDDETAVPFAWNDVSLHAVGAAAVRVRIGRLDGRAVSLSVADVTGAPVLTVGSIASRPLSADQFVTASADGGALYGTAWVPTTVDATAEPAWAAWPEVAEGGEDADVPGVVLLDCGVSDGSVGVPVGVRSVLDRVLGVVQEWLAGERFAGSRLVVVTRGAMPVGVGGSAAAGDVVQAPVWGLVRAALAENPGRFALVDLEQDQDQDQEQDHGQDQHLGTGPGWSADVDAAVAAVVSGESEVAVRGGAVLVPRLTRLPDGSGASTDVALTVPALDGSGAVLVTGGTGGLGAVVARYLVAERGVRDLVLVSRRGPGAPGAVELAGELRGLGAAVRVLACDVSDRGAVRGLVDSLVADGGLLAVVHAAGVGDNGLVGALSPERLEGVLGPKADAAWWLHEATAGLELAAFLLFSSAGGLVLTAGQGNYAAANVFLDALAAWRRAEGLVATSMAFGFWDVGAGLGQYLSEVDRRRMAAQGLPVLSADAGLALFARGLDRGEATVVPLRVDAAALGVRRDEVPALLRGLVPVRRAAAAALPAAGAGEEGSPAGRLAGLGRAERHRTVLRLVREQVASVLGHGSVEAVGADRAFQELGFDSLAATELRNQLNTLTGLRLPATLVFDHPNALAVTEHIVSRLDGSETARAADANGAGAGRPADDEPIAIIGMACRYPGGVTTPEELWRLVMDGTDTVSDLPDDRGWDVEDLYDPEPGKEGKSYTRRGSFLHDAAQFDPGFFGISPREALYMDPQQRMLLETSWEALERAGIDPTSLKGSRTGVFAGVMYHDYALNVSPSGTAGGSVASGRLSYTYGWEGPAVTVDTACSSSLVALHLAVQALRSGECSLAVAGGATVMSTPGMFVEFSRQRGLSVDGRCKAFAGAADGVGWSEGVGVLLVERLSDAVRNGHRVLAVVKGTAVNQDGASNGLTAPNGPSQQRVIRQALLGAGVAPSEVDVVEAHGTGTTLGDPIEAQALLATYGQDRPQDRPLLLGSVKSNIGHTQAAAGVAGVIKMVMAMEHGTVPRTLHVDRPSPHVDWTEGHAELVTEERPWPATGRPRRAGVSAFGLSGTNAHVVLEQSPTRTADEARPAAGTDSATGRPAPAVLPWALSAATPEALRAQAARLLDHATARPDDRPLDTAYALATARTALESRAVVLGTGRDEILTGLRALAEGTDAPGVITGEARSVGTTAFLFSGQGSQRLGMGRELYENFPVFAEAFDAVCAGLDEHLERPLRAVVWGEDAEALNGTAYAQAGLFAVEVALFRLLASWGVTPDLVAGHSIGEVAAAHVAGVFSLADACALVAARGRLMQALPAGGTMVAVEATEAEVREQLDFHEADSVSIAAVNGPTSVVVSGLEEAVETVAEVFRQRGRRVSRLRVSHAFHSPLMEPMLPAFREVVEGLSFAEPLVPVVSNVTGRIAEAGELTTPDYWVTHVRRAVRFADGVRALRAAGVDRCVEIGPEAVLTGMARTCLDRAEDATVLLVPTARKGRDETFALLTALAHLHTAGTAVDWSGFFAGTGARAVDLPTYAFQRQRYWLAATGAAPAATEDVGLDAADHPLLGAVVALPDSGGVVLTGRLSVEAQPWLADHVVLGRILLPGAVLVELALAAGEAVDCATLEELTLATPLVLSERGGVQVRVIVGPRTAERRTVTVYSRPEGTRQDWATHATGFLTETVAETAPAGLDEQWPPVGAETLSVEAAYEVFRERGYGYGPVFRGLRAAWRRGEELFAEVALPEEASDEAGRFGLHPALLDATMHAAILNDSTDPGHEDDDGGTVIPFAWNDVSLHAVGAAAVRVRIATAEDGGMDIRVADVTGAPVLTVGSMVGRPVSTEQLGAVPGETGALYGITWVPDTGKSGADARWIPWSEVADAAGAVPDVVVLDCGAADAPGVSDGSVGVPVGVRSVLDRVLGVVQEWLAGERFAGSRLVVVTRGAMPVGVGGSAAAGDVVQAPVWGLVRAALAENPGRFALADLDPDARVPADVDAAVAAVVSGESEVAVRGGAVLVPRLTRLPDDRAGQDDTHPAGQADSLASIPALDGSGAVLVTGGTGGLGAVVARYLVAERGVRDLVLVSRRGPGAPGAVELAGELRGLGAAVRVLACDVSDRGAVRGLVDSLVADGGLLAVVHAAGVGDNGLVGALSSERLEGVLGPKADAAWWLHEATAGLELAAFLLFSSAGGLVLTAGQGNYAAANVFLDALAAWRRAEGLVATSMAFGFWDVGAGLGQYLSEVDRRRMAAQGLPVLSADAGLALFARGLDRGEATVVPLRVDAAALGVRRDEVPALLRGLVPVRRAAAAALPAAGAGEEGSPAGRLAGLGRAERHRTVLRLVREQVASVLGHGSVEAVGADRAFQELGFDSLAATELRNQLNTLTGLRLPATLVFDHPNALAVTEVIEEELAAAYPETGPDGGGTDTEDGIRRALSSIPTRRLRDAGLVETLLELADEAGALPDTERDALLASLDADDEDDTASAAHDGGTVETDGTGEHERETGSDADPADGDAPRAGLDDTGATGSTGTVLTGDDGDTGALRAARAETARLRRDNRRLAAARHEPIAIVGMACRYPGGVTSPEDLWRLVTSGEDAIVPFPQDRGWDLSILRDPEGRHPDGLYAREGGFLEGAADFDPGFFGISPREALGMDPQQRLALEMSWEALERAGIDPSSLKGSSTGVFAGVMYHDYPGSDGNGSVVTGRVAYKLGLEGPAVSVDTACSSSLVALHLAVQALRQGECSLAVTGGVTVLSTPAVFAEFGRQGGLAPDGRCKSFAAAADGTGFSEGAGFLVVERLSDAVRNGHEVLAVVRGSAVNQDGASNGLTAPNGPSQRRVIRQALANARLAADQVDAVEAHGTGTTLGDPIEAQALLATYGQDRPEDRPLLLGSVKSNIGHTQAAAGVAGVIKMVMALRNGLLPATLNVDEPSDQVDWTAGSVELLTEPREWAGGDRTRRAGISSFGISGTNAHVIIEQAPAVPAGAAPGAPRTEGTGSGVPTAPVVPWLLSARSRDALRAQAQRLLHHLAAHGPAGSGSGAGVPRPVDVAYSLATTRTAFEHRVAVTGTDREGLLAALGAVARGEEPATTAGEGLLALLFPGQGSQRLGMGRELYERFPAFAEAFDAVCAALDEHLERPLREVMWGDDETALHATAYAQAALFALGVALYRLTASWGVTPDFVAGHSVGEVVAAHVAGVFSLADACALVAARGRLMQALPEGGAMVAVQATEEEVLPLLTDGVSVAAVNGPASVVVSGTARDVESVAAVLRDRGRRTTALRVSHAFHSPLMEPMLEEFRAVVAGLSPQRPAVQVVSNLTGAVADADELCTAEYWTRHVREAVRFSDGVRALHEAGVTRFLELGPDGVAAAMARESLPEEAVTVAAQRRTVPGEDALVEALARLHGHGVRVDWAAFFAGLGARRADLPTYAFQRRRFWPAEMMARGAGAEAAGLAPADHPLLGGAVELAGTDGHLFTGRLSQGTHGWLADHRVMGAVLVPGTALLELAVHAGTVLGCDRVEELTLAAPLVLPERGTVQVQVGVGAPDESGRRTVRIHSRPADDPGAPWTSHADGTLASGAADTPVTDFDATVWPPEKAQPLDVTGLYERFEDTGFVYGPVFQGLRAAWSRDGEVFAEAALPESADGGAFTLHPALFDAGLHAVALAGADEDATTTEDTGPGRVPFSWNGVSVHAVGASAVRLRLSRADDGTLAIAVADTTGAPVAAVASLVTRPVAAGQFGGAGGADRDSLFALDWVTVADAGDAAAHTDARSGPLTVVGPDAALLGTADIERVPGLTDLGDRAGATTDSPGGGGVPPVVWLPVGTAPETEPGTVGRSVADDAAEAARTATVRVLATVRDWLAEERFAASRLVVVTRGATDGADPAAAAVWGLVRAAQAEHPGRFALLDLEPAATGPAGATDPAAAPDGTPALRAAARSDEPQLALRAGRLLAPRLVRTPVPGTPAPTEAPVTDAPATGAPVGRDPEGTVLVTGGTGGLGAAVARHLVTAHGVRDLLLVSRRGPAAEGAGQLTAALEEAGARVTVAACDVADRTAVDALLADIPADRPLRAVVHAAGVLDDGVVDSLTPERLTSVLRPKADAAWHLHQATAELELDAFVLFSSVAGTLGSAGQANYAAGNAFLDALARHRRDRGLPAVSMAWGPWTRGSGMTGELTEADIARMTRAGMPPMTPEQGLALFDTVTGPAGSAPAVLPVRLDLAALRSLGEVPPVFRSLIRTPARRTATAGSAAAPADLTRRLTGLTPAEGQEVLLDLVRGQIATVLGHAGLADVEPTRAFQDLGFDSLTSVELRNRLGALTGVRLPATLLFDYPTPSELVAHLYAKVAPAAADGPESVLAELDKLERSLSGIEAGSEEFGALFDQVAGRLEVLRSKWQSLRTEAGTAPGEKAGDESFDFDSASDEDMFDMLDNELGLS</sequence>
<dbReference type="InterPro" id="IPR006162">
    <property type="entry name" value="Ppantetheine_attach_site"/>
</dbReference>
<evidence type="ECO:0000256" key="6">
    <source>
        <dbReference type="ARBA" id="ARBA00023268"/>
    </source>
</evidence>
<dbReference type="InterPro" id="IPR014030">
    <property type="entry name" value="Ketoacyl_synth_N"/>
</dbReference>
<feature type="region of interest" description="Disordered" evidence="9">
    <location>
        <begin position="4106"/>
        <end position="4131"/>
    </location>
</feature>
<dbReference type="EMBL" id="JBIENY010000180">
    <property type="protein sequence ID" value="MFG6295861.1"/>
    <property type="molecule type" value="Genomic_DNA"/>
</dbReference>
<feature type="domain" description="PKS/mFAS DH" evidence="12">
    <location>
        <begin position="4009"/>
        <end position="4291"/>
    </location>
</feature>
<feature type="active site" description="Proton donor; for dehydratase activity" evidence="8">
    <location>
        <position position="4207"/>
    </location>
</feature>
<dbReference type="SMART" id="SM00823">
    <property type="entry name" value="PKS_PP"/>
    <property type="match status" value="3"/>
</dbReference>
<keyword evidence="4" id="KW-0808">Transferase</keyword>
<feature type="domain" description="Ketosynthase family 3 (KS3)" evidence="11">
    <location>
        <begin position="1219"/>
        <end position="1636"/>
    </location>
</feature>
<protein>
    <submittedName>
        <fullName evidence="13">SDR family NAD(P)-dependent oxidoreductase</fullName>
    </submittedName>
</protein>
<feature type="compositionally biased region" description="Basic and acidic residues" evidence="9">
    <location>
        <begin position="2575"/>
        <end position="2587"/>
    </location>
</feature>
<dbReference type="InterPro" id="IPR013968">
    <property type="entry name" value="PKS_KR"/>
</dbReference>
<feature type="region of interest" description="C-terminal hotdog fold" evidence="8">
    <location>
        <begin position="491"/>
        <end position="627"/>
    </location>
</feature>
<feature type="domain" description="Carrier" evidence="10">
    <location>
        <begin position="4820"/>
        <end position="4895"/>
    </location>
</feature>
<dbReference type="SUPFAM" id="SSF55048">
    <property type="entry name" value="Probable ACP-binding domain of malonyl-CoA ACP transacylase"/>
    <property type="match status" value="3"/>
</dbReference>
<comment type="caution">
    <text evidence="13">The sequence shown here is derived from an EMBL/GenBank/DDBJ whole genome shotgun (WGS) entry which is preliminary data.</text>
</comment>
<feature type="active site" description="Proton donor; for dehydratase activity" evidence="8">
    <location>
        <position position="552"/>
    </location>
</feature>
<evidence type="ECO:0000256" key="3">
    <source>
        <dbReference type="ARBA" id="ARBA00022553"/>
    </source>
</evidence>
<dbReference type="PROSITE" id="PS52004">
    <property type="entry name" value="KS3_2"/>
    <property type="match status" value="2"/>
</dbReference>
<comment type="pathway">
    <text evidence="1">Antibiotic biosynthesis.</text>
</comment>
<dbReference type="InterPro" id="IPR032821">
    <property type="entry name" value="PKS_assoc"/>
</dbReference>
<feature type="active site" description="Proton donor; for dehydratase activity" evidence="8">
    <location>
        <position position="2316"/>
    </location>
</feature>
<dbReference type="InterPro" id="IPR020807">
    <property type="entry name" value="PKS_DH"/>
</dbReference>
<dbReference type="Pfam" id="PF00109">
    <property type="entry name" value="ketoacyl-synt"/>
    <property type="match status" value="2"/>
</dbReference>
<feature type="region of interest" description="Disordered" evidence="9">
    <location>
        <begin position="4951"/>
        <end position="4971"/>
    </location>
</feature>
<dbReference type="Pfam" id="PF21089">
    <property type="entry name" value="PKS_DH_N"/>
    <property type="match status" value="3"/>
</dbReference>
<feature type="active site" description="Proton acceptor; for dehydratase activity" evidence="8">
    <location>
        <position position="388"/>
    </location>
</feature>
<keyword evidence="14" id="KW-1185">Reference proteome</keyword>
<dbReference type="Gene3D" id="3.40.50.720">
    <property type="entry name" value="NAD(P)-binding Rossmann-like Domain"/>
    <property type="match status" value="3"/>
</dbReference>
<gene>
    <name evidence="13" type="ORF">ACGU38_10885</name>
</gene>
<evidence type="ECO:0000256" key="9">
    <source>
        <dbReference type="SAM" id="MobiDB-lite"/>
    </source>
</evidence>
<dbReference type="InterPro" id="IPR014031">
    <property type="entry name" value="Ketoacyl_synth_C"/>
</dbReference>
<dbReference type="PROSITE" id="PS52019">
    <property type="entry name" value="PKS_MFAS_DH"/>
    <property type="match status" value="3"/>
</dbReference>
<dbReference type="InterPro" id="IPR036291">
    <property type="entry name" value="NAD(P)-bd_dom_sf"/>
</dbReference>
<evidence type="ECO:0000256" key="7">
    <source>
        <dbReference type="ARBA" id="ARBA00023315"/>
    </source>
</evidence>
<feature type="domain" description="Carrier" evidence="10">
    <location>
        <begin position="1122"/>
        <end position="1197"/>
    </location>
</feature>
<dbReference type="Gene3D" id="1.10.1200.10">
    <property type="entry name" value="ACP-like"/>
    <property type="match status" value="3"/>
</dbReference>
<dbReference type="InterPro" id="IPR049552">
    <property type="entry name" value="PKS_DH_N"/>
</dbReference>
<dbReference type="InterPro" id="IPR018201">
    <property type="entry name" value="Ketoacyl_synth_AS"/>
</dbReference>
<organism evidence="13 14">
    <name type="scientific">Streptomyces rochei</name>
    <name type="common">Streptomyces parvullus</name>
    <dbReference type="NCBI Taxonomy" id="1928"/>
    <lineage>
        <taxon>Bacteria</taxon>
        <taxon>Bacillati</taxon>
        <taxon>Actinomycetota</taxon>
        <taxon>Actinomycetes</taxon>
        <taxon>Kitasatosporales</taxon>
        <taxon>Streptomycetaceae</taxon>
        <taxon>Streptomyces</taxon>
        <taxon>Streptomyces rochei group</taxon>
    </lineage>
</organism>
<feature type="region of interest" description="N-terminal hotdog fold" evidence="8">
    <location>
        <begin position="356"/>
        <end position="479"/>
    </location>
</feature>
<dbReference type="InterPro" id="IPR016036">
    <property type="entry name" value="Malonyl_transacylase_ACP-bd"/>
</dbReference>
<dbReference type="CDD" id="cd08956">
    <property type="entry name" value="KR_3_FAS_SDR_x"/>
    <property type="match status" value="3"/>
</dbReference>
<dbReference type="InterPro" id="IPR055123">
    <property type="entry name" value="SpnB-like_Rossmann"/>
</dbReference>
<dbReference type="Pfam" id="PF16197">
    <property type="entry name" value="KAsynt_C_assoc"/>
    <property type="match status" value="2"/>
</dbReference>
<dbReference type="PANTHER" id="PTHR43775">
    <property type="entry name" value="FATTY ACID SYNTHASE"/>
    <property type="match status" value="1"/>
</dbReference>
<feature type="domain" description="PKS/mFAS DH" evidence="12">
    <location>
        <begin position="2119"/>
        <end position="2399"/>
    </location>
</feature>
<feature type="domain" description="Ketosynthase family 3 (KS3)" evidence="11">
    <location>
        <begin position="3117"/>
        <end position="3529"/>
    </location>
</feature>
<dbReference type="RefSeq" id="WP_394393598.1">
    <property type="nucleotide sequence ID" value="NZ_JBIENY010000180.1"/>
</dbReference>
<reference evidence="13 14" key="1">
    <citation type="submission" date="2024-10" db="EMBL/GenBank/DDBJ databases">
        <title>Draft genome assembly of a novel steroid transforming actinomycete isolated from African clawed frog Xenopus laevis.</title>
        <authorList>
            <person name="Bragin E."/>
            <person name="Kollerov V."/>
            <person name="Donova M.V."/>
        </authorList>
    </citation>
    <scope>NUCLEOTIDE SEQUENCE [LARGE SCALE GENOMIC DNA]</scope>
    <source>
        <strain evidence="13 14">MTOC-St3</strain>
    </source>
</reference>
<dbReference type="InterPro" id="IPR014043">
    <property type="entry name" value="Acyl_transferase_dom"/>
</dbReference>
<feature type="region of interest" description="N-terminal hotdog fold" evidence="8">
    <location>
        <begin position="4009"/>
        <end position="4133"/>
    </location>
</feature>
<accession>A0ABW7DYC4</accession>
<keyword evidence="6" id="KW-0511">Multifunctional enzyme</keyword>
<dbReference type="InterPro" id="IPR016039">
    <property type="entry name" value="Thiolase-like"/>
</dbReference>
<feature type="compositionally biased region" description="Low complexity" evidence="9">
    <location>
        <begin position="3068"/>
        <end position="3092"/>
    </location>
</feature>
<dbReference type="InterPro" id="IPR020806">
    <property type="entry name" value="PKS_PP-bd"/>
</dbReference>
<feature type="region of interest" description="Disordered" evidence="9">
    <location>
        <begin position="2575"/>
        <end position="2594"/>
    </location>
</feature>
<evidence type="ECO:0000256" key="2">
    <source>
        <dbReference type="ARBA" id="ARBA00022450"/>
    </source>
</evidence>
<dbReference type="PANTHER" id="PTHR43775:SF51">
    <property type="entry name" value="INACTIVE PHENOLPHTHIOCEROL SYNTHESIS POLYKETIDE SYNTHASE TYPE I PKS1-RELATED"/>
    <property type="match status" value="1"/>
</dbReference>
<evidence type="ECO:0000259" key="11">
    <source>
        <dbReference type="PROSITE" id="PS52004"/>
    </source>
</evidence>
<dbReference type="Pfam" id="PF14765">
    <property type="entry name" value="PS-DH"/>
    <property type="match status" value="3"/>
</dbReference>
<dbReference type="InterPro" id="IPR049551">
    <property type="entry name" value="PKS_DH_C"/>
</dbReference>
<dbReference type="InterPro" id="IPR016035">
    <property type="entry name" value="Acyl_Trfase/lysoPLipase"/>
</dbReference>
<feature type="region of interest" description="Disordered" evidence="9">
    <location>
        <begin position="764"/>
        <end position="783"/>
    </location>
</feature>
<feature type="region of interest" description="Disordered" evidence="9">
    <location>
        <begin position="1255"/>
        <end position="1275"/>
    </location>
</feature>
<dbReference type="InterPro" id="IPR050091">
    <property type="entry name" value="PKS_NRPS_Biosynth_Enz"/>
</dbReference>
<feature type="active site" description="Proton acceptor; for dehydratase activity" evidence="8">
    <location>
        <position position="2151"/>
    </location>
</feature>
<feature type="region of interest" description="Disordered" evidence="9">
    <location>
        <begin position="1637"/>
        <end position="1657"/>
    </location>
</feature>
<dbReference type="SUPFAM" id="SSF52151">
    <property type="entry name" value="FabD/lysophospholipase-like"/>
    <property type="match status" value="3"/>
</dbReference>
<feature type="region of interest" description="C-terminal hotdog fold" evidence="8">
    <location>
        <begin position="4148"/>
        <end position="4291"/>
    </location>
</feature>
<feature type="domain" description="PKS/mFAS DH" evidence="12">
    <location>
        <begin position="356"/>
        <end position="627"/>
    </location>
</feature>
<keyword evidence="7" id="KW-0012">Acyltransferase</keyword>
<feature type="compositionally biased region" description="Low complexity" evidence="9">
    <location>
        <begin position="3035"/>
        <end position="3047"/>
    </location>
</feature>
<evidence type="ECO:0000256" key="8">
    <source>
        <dbReference type="PROSITE-ProRule" id="PRU01363"/>
    </source>
</evidence>
<dbReference type="InterPro" id="IPR042104">
    <property type="entry name" value="PKS_dehydratase_sf"/>
</dbReference>
<dbReference type="Proteomes" id="UP001605990">
    <property type="component" value="Unassembled WGS sequence"/>
</dbReference>
<dbReference type="Pfam" id="PF08659">
    <property type="entry name" value="KR"/>
    <property type="match status" value="3"/>
</dbReference>
<dbReference type="Pfam" id="PF22953">
    <property type="entry name" value="SpnB_Rossmann"/>
    <property type="match status" value="3"/>
</dbReference>
<name>A0ABW7DYC4_STRRO</name>
<proteinExistence type="predicted"/>
<dbReference type="Gene3D" id="3.40.47.10">
    <property type="match status" value="2"/>
</dbReference>
<keyword evidence="3" id="KW-0597">Phosphoprotein</keyword>
<dbReference type="SUPFAM" id="SSF51735">
    <property type="entry name" value="NAD(P)-binding Rossmann-fold domains"/>
    <property type="match status" value="6"/>
</dbReference>
<dbReference type="InterPro" id="IPR020841">
    <property type="entry name" value="PKS_Beta-ketoAc_synthase_dom"/>
</dbReference>